<name>A0A0C2J1X0_THEKT</name>
<protein>
    <recommendedName>
        <fullName evidence="4">Secreted protein</fullName>
    </recommendedName>
</protein>
<dbReference type="EMBL" id="JWZT01001603">
    <property type="protein sequence ID" value="KII71874.1"/>
    <property type="molecule type" value="Genomic_DNA"/>
</dbReference>
<reference evidence="2 3" key="1">
    <citation type="journal article" date="2014" name="Genome Biol. Evol.">
        <title>The genome of the myxosporean Thelohanellus kitauei shows adaptations to nutrient acquisition within its fish host.</title>
        <authorList>
            <person name="Yang Y."/>
            <person name="Xiong J."/>
            <person name="Zhou Z."/>
            <person name="Huo F."/>
            <person name="Miao W."/>
            <person name="Ran C."/>
            <person name="Liu Y."/>
            <person name="Zhang J."/>
            <person name="Feng J."/>
            <person name="Wang M."/>
            <person name="Wang M."/>
            <person name="Wang L."/>
            <person name="Yao B."/>
        </authorList>
    </citation>
    <scope>NUCLEOTIDE SEQUENCE [LARGE SCALE GENOMIC DNA]</scope>
    <source>
        <strain evidence="2">Wuqing</strain>
    </source>
</reference>
<feature type="signal peptide" evidence="1">
    <location>
        <begin position="1"/>
        <end position="20"/>
    </location>
</feature>
<dbReference type="AlphaFoldDB" id="A0A0C2J1X0"/>
<sequence length="109" mass="12617">MNKLICRLAAIFAFRLSAHTAYKYCIKISLCYNITALFIPGIQRNNFFSDTKQNICLANILLVFATNASVGPKRTVVDENNSRPYHMNEAIEMQRLFLHLKIHHDQFQL</sequence>
<keyword evidence="1" id="KW-0732">Signal</keyword>
<evidence type="ECO:0000256" key="1">
    <source>
        <dbReference type="SAM" id="SignalP"/>
    </source>
</evidence>
<evidence type="ECO:0000313" key="2">
    <source>
        <dbReference type="EMBL" id="KII71874.1"/>
    </source>
</evidence>
<comment type="caution">
    <text evidence="2">The sequence shown here is derived from an EMBL/GenBank/DDBJ whole genome shotgun (WGS) entry which is preliminary data.</text>
</comment>
<evidence type="ECO:0008006" key="4">
    <source>
        <dbReference type="Google" id="ProtNLM"/>
    </source>
</evidence>
<gene>
    <name evidence="2" type="ORF">RF11_03907</name>
</gene>
<accession>A0A0C2J1X0</accession>
<evidence type="ECO:0000313" key="3">
    <source>
        <dbReference type="Proteomes" id="UP000031668"/>
    </source>
</evidence>
<proteinExistence type="predicted"/>
<dbReference type="Proteomes" id="UP000031668">
    <property type="component" value="Unassembled WGS sequence"/>
</dbReference>
<keyword evidence="3" id="KW-1185">Reference proteome</keyword>
<feature type="chain" id="PRO_5002167415" description="Secreted protein" evidence="1">
    <location>
        <begin position="21"/>
        <end position="109"/>
    </location>
</feature>
<organism evidence="2 3">
    <name type="scientific">Thelohanellus kitauei</name>
    <name type="common">Myxosporean</name>
    <dbReference type="NCBI Taxonomy" id="669202"/>
    <lineage>
        <taxon>Eukaryota</taxon>
        <taxon>Metazoa</taxon>
        <taxon>Cnidaria</taxon>
        <taxon>Myxozoa</taxon>
        <taxon>Myxosporea</taxon>
        <taxon>Bivalvulida</taxon>
        <taxon>Platysporina</taxon>
        <taxon>Myxobolidae</taxon>
        <taxon>Thelohanellus</taxon>
    </lineage>
</organism>